<gene>
    <name evidence="4" type="ORF">MVI01_28860</name>
    <name evidence="5" type="ORF">SAMN04488504_1038</name>
</gene>
<dbReference type="InterPro" id="IPR002104">
    <property type="entry name" value="Integrase_catalytic"/>
</dbReference>
<evidence type="ECO:0000256" key="1">
    <source>
        <dbReference type="ARBA" id="ARBA00023172"/>
    </source>
</evidence>
<proteinExistence type="predicted"/>
<dbReference type="EMBL" id="FNAJ01000003">
    <property type="protein sequence ID" value="SDD86825.1"/>
    <property type="molecule type" value="Genomic_DNA"/>
</dbReference>
<organism evidence="4 7">
    <name type="scientific">Myxococcus virescens</name>
    <dbReference type="NCBI Taxonomy" id="83456"/>
    <lineage>
        <taxon>Bacteria</taxon>
        <taxon>Pseudomonadati</taxon>
        <taxon>Myxococcota</taxon>
        <taxon>Myxococcia</taxon>
        <taxon>Myxococcales</taxon>
        <taxon>Cystobacterineae</taxon>
        <taxon>Myxococcaceae</taxon>
        <taxon>Myxococcus</taxon>
    </lineage>
</organism>
<protein>
    <submittedName>
        <fullName evidence="5">Site-specific recombinase XerD</fullName>
    </submittedName>
</protein>
<name>A0A511HC37_9BACT</name>
<evidence type="ECO:0000259" key="3">
    <source>
        <dbReference type="PROSITE" id="PS51898"/>
    </source>
</evidence>
<keyword evidence="1" id="KW-0233">DNA recombination</keyword>
<dbReference type="InterPro" id="IPR050090">
    <property type="entry name" value="Tyrosine_recombinase_XerCD"/>
</dbReference>
<dbReference type="Proteomes" id="UP000198717">
    <property type="component" value="Unassembled WGS sequence"/>
</dbReference>
<dbReference type="CDD" id="cd00796">
    <property type="entry name" value="INT_Rci_Hp1_C"/>
    <property type="match status" value="1"/>
</dbReference>
<dbReference type="PROSITE" id="PS51898">
    <property type="entry name" value="TYR_RECOMBINASE"/>
    <property type="match status" value="1"/>
</dbReference>
<evidence type="ECO:0000313" key="4">
    <source>
        <dbReference type="EMBL" id="GEL71102.1"/>
    </source>
</evidence>
<keyword evidence="6" id="KW-1185">Reference proteome</keyword>
<evidence type="ECO:0000313" key="7">
    <source>
        <dbReference type="Proteomes" id="UP000321224"/>
    </source>
</evidence>
<dbReference type="Gene3D" id="1.10.443.10">
    <property type="entry name" value="Intergrase catalytic core"/>
    <property type="match status" value="1"/>
</dbReference>
<dbReference type="Proteomes" id="UP000321224">
    <property type="component" value="Unassembled WGS sequence"/>
</dbReference>
<comment type="caution">
    <text evidence="4">The sequence shown here is derived from an EMBL/GenBank/DDBJ whole genome shotgun (WGS) entry which is preliminary data.</text>
</comment>
<sequence length="371" mass="41668">MSVRLQKWNSKEGKVQEAWWVDVKFQHPDGRVERVRKASPVNTRRGAEQYERELRQALLHGTYGKEKKEVPTLEQFQERFLEHARTNNKASTAKKQGGHPAQAPGPRLRPPEAGSDRYRANRGVQGAEGEGGALSKKSVNNLLTALRKLLALAQEFGELNAVPKVEWLKAPKPETDFLSFEEAERLEALAEPGRWKAMITLALNTGLRIGELAALSWDCMDLASGRLVVKRNVYRGHLGTPKGGREREVPLNERALKALREYPQRIDSPWVFPQRDGGFIRNPQHTCAEAILRNATRADIRPIGWHTLRHTFASHLAMRGVPLKAVQELMGHATIEMTMRYAHLSPDVKADAVRALDVRPRGTLGAHSQKA</sequence>
<feature type="domain" description="Tyr recombinase" evidence="3">
    <location>
        <begin position="173"/>
        <end position="354"/>
    </location>
</feature>
<reference evidence="5 6" key="1">
    <citation type="submission" date="2016-10" db="EMBL/GenBank/DDBJ databases">
        <authorList>
            <person name="Varghese N."/>
            <person name="Submissions S."/>
        </authorList>
    </citation>
    <scope>NUCLEOTIDE SEQUENCE [LARGE SCALE GENOMIC DNA]</scope>
    <source>
        <strain evidence="5 6">DSM 2260</strain>
    </source>
</reference>
<dbReference type="EMBL" id="BJVY01000014">
    <property type="protein sequence ID" value="GEL71102.1"/>
    <property type="molecule type" value="Genomic_DNA"/>
</dbReference>
<dbReference type="Pfam" id="PF00589">
    <property type="entry name" value="Phage_integrase"/>
    <property type="match status" value="1"/>
</dbReference>
<dbReference type="PANTHER" id="PTHR30349">
    <property type="entry name" value="PHAGE INTEGRASE-RELATED"/>
    <property type="match status" value="1"/>
</dbReference>
<accession>A0A511HC37</accession>
<dbReference type="GO" id="GO:0015074">
    <property type="term" value="P:DNA integration"/>
    <property type="evidence" value="ECO:0007669"/>
    <property type="project" value="InterPro"/>
</dbReference>
<dbReference type="InterPro" id="IPR013762">
    <property type="entry name" value="Integrase-like_cat_sf"/>
</dbReference>
<evidence type="ECO:0000313" key="5">
    <source>
        <dbReference type="EMBL" id="SDD86825.1"/>
    </source>
</evidence>
<dbReference type="SUPFAM" id="SSF56349">
    <property type="entry name" value="DNA breaking-rejoining enzymes"/>
    <property type="match status" value="1"/>
</dbReference>
<dbReference type="AlphaFoldDB" id="A0A511HC37"/>
<dbReference type="RefSeq" id="WP_373284014.1">
    <property type="nucleotide sequence ID" value="NZ_BJVY01000014.1"/>
</dbReference>
<dbReference type="PANTHER" id="PTHR30349:SF64">
    <property type="entry name" value="PROPHAGE INTEGRASE INTD-RELATED"/>
    <property type="match status" value="1"/>
</dbReference>
<evidence type="ECO:0000256" key="2">
    <source>
        <dbReference type="SAM" id="MobiDB-lite"/>
    </source>
</evidence>
<dbReference type="GO" id="GO:0003677">
    <property type="term" value="F:DNA binding"/>
    <property type="evidence" value="ECO:0007669"/>
    <property type="project" value="InterPro"/>
</dbReference>
<dbReference type="InterPro" id="IPR011010">
    <property type="entry name" value="DNA_brk_join_enz"/>
</dbReference>
<evidence type="ECO:0000313" key="6">
    <source>
        <dbReference type="Proteomes" id="UP000198717"/>
    </source>
</evidence>
<reference evidence="4 7" key="2">
    <citation type="submission" date="2019-07" db="EMBL/GenBank/DDBJ databases">
        <title>Whole genome shotgun sequence of Myxococcus virescens NBRC 100334.</title>
        <authorList>
            <person name="Hosoyama A."/>
            <person name="Uohara A."/>
            <person name="Ohji S."/>
            <person name="Ichikawa N."/>
        </authorList>
    </citation>
    <scope>NUCLEOTIDE SEQUENCE [LARGE SCALE GENOMIC DNA]</scope>
    <source>
        <strain evidence="4 7">NBRC 100334</strain>
    </source>
</reference>
<feature type="region of interest" description="Disordered" evidence="2">
    <location>
        <begin position="87"/>
        <end position="118"/>
    </location>
</feature>
<dbReference type="GO" id="GO:0006310">
    <property type="term" value="P:DNA recombination"/>
    <property type="evidence" value="ECO:0007669"/>
    <property type="project" value="UniProtKB-KW"/>
</dbReference>